<feature type="compositionally biased region" description="Basic and acidic residues" evidence="3">
    <location>
        <begin position="79"/>
        <end position="91"/>
    </location>
</feature>
<comment type="caution">
    <text evidence="4">The sequence shown here is derived from an EMBL/GenBank/DDBJ whole genome shotgun (WGS) entry which is preliminary data.</text>
</comment>
<dbReference type="Proteomes" id="UP000245634">
    <property type="component" value="Unassembled WGS sequence"/>
</dbReference>
<feature type="region of interest" description="Disordered" evidence="3">
    <location>
        <begin position="68"/>
        <end position="105"/>
    </location>
</feature>
<dbReference type="Gene3D" id="3.30.70.1380">
    <property type="entry name" value="Transcriptional regulatory protein pf0864 domain like"/>
    <property type="match status" value="1"/>
</dbReference>
<dbReference type="GO" id="GO:0051604">
    <property type="term" value="P:protein maturation"/>
    <property type="evidence" value="ECO:0007669"/>
    <property type="project" value="UniProtKB-UniRule"/>
</dbReference>
<dbReference type="PANTHER" id="PTHR36566">
    <property type="entry name" value="NICKEL INSERTION PROTEIN-RELATED"/>
    <property type="match status" value="1"/>
</dbReference>
<keyword evidence="1 2" id="KW-0533">Nickel</keyword>
<evidence type="ECO:0000256" key="3">
    <source>
        <dbReference type="SAM" id="MobiDB-lite"/>
    </source>
</evidence>
<dbReference type="HAMAP" id="MF_01074">
    <property type="entry name" value="LarC"/>
    <property type="match status" value="1"/>
</dbReference>
<dbReference type="AlphaFoldDB" id="A0A316DPC1"/>
<reference evidence="4 5" key="1">
    <citation type="submission" date="2018-05" db="EMBL/GenBank/DDBJ databases">
        <title>Genomic Encyclopedia of Type Strains, Phase IV (KMG-IV): sequencing the most valuable type-strain genomes for metagenomic binning, comparative biology and taxonomic classification.</title>
        <authorList>
            <person name="Goeker M."/>
        </authorList>
    </citation>
    <scope>NUCLEOTIDE SEQUENCE [LARGE SCALE GENOMIC DNA]</scope>
    <source>
        <strain evidence="4 5">DSM 18773</strain>
    </source>
</reference>
<name>A0A316DPC1_9BACL</name>
<dbReference type="NCBIfam" id="TIGR00299">
    <property type="entry name" value="nickel pincer cofactor biosynthesis protein LarC"/>
    <property type="match status" value="1"/>
</dbReference>
<comment type="similarity">
    <text evidence="2">Belongs to the LarC family.</text>
</comment>
<evidence type="ECO:0000256" key="2">
    <source>
        <dbReference type="HAMAP-Rule" id="MF_01074"/>
    </source>
</evidence>
<accession>A0A316DPC1</accession>
<sequence>MMSRTLYVDCISGMSGDMLLAALIDAGADLQYVKRELEKLPVDEFDLWVDTVDKRGITAKKLGIRLPEVGGRQGHGHSHSHEDGHSHEHGNGHLGHAHGHSDDQGGHRKAAMILEMIRESELPERVIARSTAIFEAIAVAEGKIHGIDPADVHFHEVGAMDSILDTIGICLAMESLQVERVFSSAVPTGYGKVKMAHGLYPIPAPATAELLKGIPLAKSPAEGELTTPTGAGVLKALATRFGPLENFTVEAIGYGAGTKDFAHPNVVRVLLGQAVESTARETIHVLEAQVDDCSAETCGYVMERLFEVGALDVYFTSVQMKKNRPGTLVSVLCAPADVVRMEELLLRETTTFGVRQSVWTRRALEREFEEVETAYGPVRLKIGRLDGQVVQATPEYEDVARLAHMKDVPFREVYRAAVYENKKRSLSTESR</sequence>
<organism evidence="4 5">
    <name type="scientific">Tumebacillus permanentifrigoris</name>
    <dbReference type="NCBI Taxonomy" id="378543"/>
    <lineage>
        <taxon>Bacteria</taxon>
        <taxon>Bacillati</taxon>
        <taxon>Bacillota</taxon>
        <taxon>Bacilli</taxon>
        <taxon>Bacillales</taxon>
        <taxon>Alicyclobacillaceae</taxon>
        <taxon>Tumebacillus</taxon>
    </lineage>
</organism>
<dbReference type="Gene3D" id="3.10.20.300">
    <property type="entry name" value="mk0293 like domain"/>
    <property type="match status" value="1"/>
</dbReference>
<evidence type="ECO:0000313" key="4">
    <source>
        <dbReference type="EMBL" id="PWK03944.1"/>
    </source>
</evidence>
<dbReference type="GO" id="GO:0016829">
    <property type="term" value="F:lyase activity"/>
    <property type="evidence" value="ECO:0007669"/>
    <property type="project" value="UniProtKB-UniRule"/>
</dbReference>
<comment type="function">
    <text evidence="2">Involved in the biosynthesis of a nickel-pincer cofactor ((SCS)Ni(II) pincer complex). Binds Ni(2+), and functions in nickel delivery to pyridinium-3,5-bisthiocarboxylic acid mononucleotide (P2TMN), to form the mature cofactor. Is thus probably required for the activation of nickel-pincer cofactor-dependent enzymes.</text>
</comment>
<dbReference type="GO" id="GO:0016151">
    <property type="term" value="F:nickel cation binding"/>
    <property type="evidence" value="ECO:0007669"/>
    <property type="project" value="UniProtKB-UniRule"/>
</dbReference>
<dbReference type="Pfam" id="PF01969">
    <property type="entry name" value="Ni_insertion"/>
    <property type="match status" value="1"/>
</dbReference>
<dbReference type="EMBL" id="QGGL01000039">
    <property type="protein sequence ID" value="PWK03944.1"/>
    <property type="molecule type" value="Genomic_DNA"/>
</dbReference>
<dbReference type="EC" id="4.99.1.12" evidence="2"/>
<protein>
    <recommendedName>
        <fullName evidence="2">Pyridinium-3,5-bisthiocarboxylic acid mononucleotide nickel insertion protein</fullName>
        <shortName evidence="2">P2TMN nickel insertion protein</shortName>
        <ecNumber evidence="2">4.99.1.12</ecNumber>
    </recommendedName>
    <alternativeName>
        <fullName evidence="2">Nickel-pincer cofactor biosynthesis protein LarC</fullName>
    </alternativeName>
</protein>
<evidence type="ECO:0000256" key="1">
    <source>
        <dbReference type="ARBA" id="ARBA00022596"/>
    </source>
</evidence>
<gene>
    <name evidence="2" type="primary">larC</name>
    <name evidence="4" type="ORF">C7459_1397</name>
</gene>
<proteinExistence type="inferred from homology"/>
<dbReference type="InterPro" id="IPR002822">
    <property type="entry name" value="Ni_insertion"/>
</dbReference>
<keyword evidence="2" id="KW-0456">Lyase</keyword>
<keyword evidence="5" id="KW-1185">Reference proteome</keyword>
<evidence type="ECO:0000313" key="5">
    <source>
        <dbReference type="Proteomes" id="UP000245634"/>
    </source>
</evidence>
<comment type="catalytic activity">
    <reaction evidence="2">
        <text>Ni(II)-pyridinium-3,5-bisthiocarboxylate mononucleotide = pyridinium-3,5-bisthiocarboxylate mononucleotide + Ni(2+)</text>
        <dbReference type="Rhea" id="RHEA:54784"/>
        <dbReference type="ChEBI" id="CHEBI:49786"/>
        <dbReference type="ChEBI" id="CHEBI:137372"/>
        <dbReference type="ChEBI" id="CHEBI:137373"/>
        <dbReference type="EC" id="4.99.1.12"/>
    </reaction>
</comment>
<dbReference type="PANTHER" id="PTHR36566:SF1">
    <property type="entry name" value="PYRIDINIUM-3,5-BISTHIOCARBOXYLIC ACID MONONUCLEOTIDE NICKEL INSERTION PROTEIN"/>
    <property type="match status" value="1"/>
</dbReference>